<keyword evidence="3" id="KW-1185">Reference proteome</keyword>
<accession>A0A369TCN8</accession>
<keyword evidence="1" id="KW-0812">Transmembrane</keyword>
<feature type="transmembrane region" description="Helical" evidence="1">
    <location>
        <begin position="221"/>
        <end position="240"/>
    </location>
</feature>
<dbReference type="EMBL" id="QPMH01000003">
    <property type="protein sequence ID" value="RDD63048.1"/>
    <property type="molecule type" value="Genomic_DNA"/>
</dbReference>
<evidence type="ECO:0000256" key="1">
    <source>
        <dbReference type="SAM" id="Phobius"/>
    </source>
</evidence>
<reference evidence="2 3" key="1">
    <citation type="submission" date="2018-07" db="EMBL/GenBank/DDBJ databases">
        <title>Venubactetium sediminum gen. nov., sp. nov., isolated from a marine solar saltern.</title>
        <authorList>
            <person name="Wang S."/>
        </authorList>
    </citation>
    <scope>NUCLEOTIDE SEQUENCE [LARGE SCALE GENOMIC DNA]</scope>
    <source>
        <strain evidence="2 3">WD2A32</strain>
    </source>
</reference>
<dbReference type="InterPro" id="IPR010266">
    <property type="entry name" value="NnrS"/>
</dbReference>
<feature type="transmembrane region" description="Helical" evidence="1">
    <location>
        <begin position="180"/>
        <end position="200"/>
    </location>
</feature>
<feature type="transmembrane region" description="Helical" evidence="1">
    <location>
        <begin position="150"/>
        <end position="168"/>
    </location>
</feature>
<evidence type="ECO:0000313" key="2">
    <source>
        <dbReference type="EMBL" id="RDD63048.1"/>
    </source>
</evidence>
<sequence>MSTFETTNHRRGGAFRFALFDVGFRPFFLLGAAWSAVSLALWVTVLRGGLQFADAYPAVMWHAHEMVYGFAAAIVAGFLLTAVPSWTGRPGLKGVGLAALAVLWLAGRAAMLASGTLGVPLVAAVDLAFLAVVFARTAAQVLAGRNFRNLPVAIAPGLLLAGNALVHAEALDIAATATLGGRLGVVTIAMLVALIGGRIIPAFTRNWLSATGRGGPMPAEFGRFDVAVMLLTAATFVAWLAGAQTVLTGVLAVLATAGNLARLLRWQGWRTWREPLLWILHLGYLWLPVGLALMAASALLPAALGPSTALHALTAGLMGTMMLAMMTRATLGHTGRKLSADPATTVIYLAVLAAALLRIAAGLLPSYYLPLVAWSGGAWLGAFALYLLTYTHKLCGPRVDRG</sequence>
<evidence type="ECO:0000313" key="3">
    <source>
        <dbReference type="Proteomes" id="UP000253941"/>
    </source>
</evidence>
<gene>
    <name evidence="2" type="ORF">DRB17_04550</name>
</gene>
<protein>
    <submittedName>
        <fullName evidence="2">NnrS family protein</fullName>
    </submittedName>
</protein>
<organism evidence="2 3">
    <name type="scientific">Ferruginivarius sediminum</name>
    <dbReference type="NCBI Taxonomy" id="2661937"/>
    <lineage>
        <taxon>Bacteria</taxon>
        <taxon>Pseudomonadati</taxon>
        <taxon>Pseudomonadota</taxon>
        <taxon>Alphaproteobacteria</taxon>
        <taxon>Rhodospirillales</taxon>
        <taxon>Rhodospirillaceae</taxon>
        <taxon>Ferruginivarius</taxon>
    </lineage>
</organism>
<proteinExistence type="predicted"/>
<comment type="caution">
    <text evidence="2">The sequence shown here is derived from an EMBL/GenBank/DDBJ whole genome shotgun (WGS) entry which is preliminary data.</text>
</comment>
<feature type="transmembrane region" description="Helical" evidence="1">
    <location>
        <begin position="343"/>
        <end position="361"/>
    </location>
</feature>
<feature type="transmembrane region" description="Helical" evidence="1">
    <location>
        <begin position="309"/>
        <end position="331"/>
    </location>
</feature>
<feature type="transmembrane region" description="Helical" evidence="1">
    <location>
        <begin position="367"/>
        <end position="388"/>
    </location>
</feature>
<feature type="transmembrane region" description="Helical" evidence="1">
    <location>
        <begin position="95"/>
        <end position="113"/>
    </location>
</feature>
<name>A0A369TCN8_9PROT</name>
<feature type="transmembrane region" description="Helical" evidence="1">
    <location>
        <begin position="246"/>
        <end position="264"/>
    </location>
</feature>
<dbReference type="Proteomes" id="UP000253941">
    <property type="component" value="Unassembled WGS sequence"/>
</dbReference>
<dbReference type="RefSeq" id="WP_114580999.1">
    <property type="nucleotide sequence ID" value="NZ_QPMH01000003.1"/>
</dbReference>
<keyword evidence="1" id="KW-1133">Transmembrane helix</keyword>
<feature type="transmembrane region" description="Helical" evidence="1">
    <location>
        <begin position="27"/>
        <end position="46"/>
    </location>
</feature>
<keyword evidence="1" id="KW-0472">Membrane</keyword>
<dbReference type="AlphaFoldDB" id="A0A369TCN8"/>
<feature type="transmembrane region" description="Helical" evidence="1">
    <location>
        <begin position="119"/>
        <end position="138"/>
    </location>
</feature>
<feature type="transmembrane region" description="Helical" evidence="1">
    <location>
        <begin position="66"/>
        <end position="83"/>
    </location>
</feature>
<feature type="transmembrane region" description="Helical" evidence="1">
    <location>
        <begin position="276"/>
        <end position="303"/>
    </location>
</feature>
<dbReference type="Pfam" id="PF05940">
    <property type="entry name" value="NnrS"/>
    <property type="match status" value="1"/>
</dbReference>